<dbReference type="PANTHER" id="PTHR35333">
    <property type="entry name" value="BETA-LACTAMASE"/>
    <property type="match status" value="1"/>
</dbReference>
<evidence type="ECO:0000313" key="3">
    <source>
        <dbReference type="Proteomes" id="UP000176527"/>
    </source>
</evidence>
<dbReference type="Pfam" id="PF13354">
    <property type="entry name" value="Beta-lactamase2"/>
    <property type="match status" value="1"/>
</dbReference>
<dbReference type="InterPro" id="IPR000871">
    <property type="entry name" value="Beta-lactam_class-A"/>
</dbReference>
<dbReference type="AlphaFoldDB" id="A0A1F5KBM7"/>
<dbReference type="PANTHER" id="PTHR35333:SF3">
    <property type="entry name" value="BETA-LACTAMASE-TYPE TRANSPEPTIDASE FOLD CONTAINING PROTEIN"/>
    <property type="match status" value="1"/>
</dbReference>
<dbReference type="SUPFAM" id="SSF56601">
    <property type="entry name" value="beta-lactamase/transpeptidase-like"/>
    <property type="match status" value="1"/>
</dbReference>
<dbReference type="GO" id="GO:0046677">
    <property type="term" value="P:response to antibiotic"/>
    <property type="evidence" value="ECO:0007669"/>
    <property type="project" value="InterPro"/>
</dbReference>
<protein>
    <recommendedName>
        <fullName evidence="1">Beta-lactamase class A catalytic domain-containing protein</fullName>
    </recommendedName>
</protein>
<accession>A0A1F5KBM7</accession>
<dbReference type="Proteomes" id="UP000176527">
    <property type="component" value="Unassembled WGS sequence"/>
</dbReference>
<dbReference type="EMBL" id="MFDE01000027">
    <property type="protein sequence ID" value="OGE38175.1"/>
    <property type="molecule type" value="Genomic_DNA"/>
</dbReference>
<evidence type="ECO:0000259" key="1">
    <source>
        <dbReference type="Pfam" id="PF13354"/>
    </source>
</evidence>
<proteinExistence type="predicted"/>
<dbReference type="Gene3D" id="3.40.710.10">
    <property type="entry name" value="DD-peptidase/beta-lactamase superfamily"/>
    <property type="match status" value="1"/>
</dbReference>
<dbReference type="InterPro" id="IPR012338">
    <property type="entry name" value="Beta-lactam/transpept-like"/>
</dbReference>
<dbReference type="GO" id="GO:0030655">
    <property type="term" value="P:beta-lactam antibiotic catabolic process"/>
    <property type="evidence" value="ECO:0007669"/>
    <property type="project" value="InterPro"/>
</dbReference>
<gene>
    <name evidence="2" type="ORF">A3F00_00705</name>
</gene>
<dbReference type="GO" id="GO:0008800">
    <property type="term" value="F:beta-lactamase activity"/>
    <property type="evidence" value="ECO:0007669"/>
    <property type="project" value="InterPro"/>
</dbReference>
<evidence type="ECO:0000313" key="2">
    <source>
        <dbReference type="EMBL" id="OGE38175.1"/>
    </source>
</evidence>
<organism evidence="2 3">
    <name type="scientific">Candidatus Daviesbacteria bacterium RIFCSPHIGHO2_12_FULL_37_11</name>
    <dbReference type="NCBI Taxonomy" id="1797777"/>
    <lineage>
        <taxon>Bacteria</taxon>
        <taxon>Candidatus Daviesiibacteriota</taxon>
    </lineage>
</organism>
<sequence length="335" mass="37201">MVLFLLFLALFSALIFPRPKGEVKSLISPEFFKAINLTSTFSFASKSEGLSNIVGKNLEGKQGEYAVYIEDLNDGENYSLRSSDSFPAASLYKLYLMAAVLKEIENKQSLKSGDFGELKMENKVVRKKSDLVEEFGSVDFGYEDIDDGEIIEYTIEEALTRVGRISDNFASLMLARKIGWDNIQEVADELGSKNTVIKSPITTTAEDIGDFFKKLYKKEVVSPFVSEKVIEFLSLNQLNNRIPAGLSDGVKVVHKTGELAGVRHDAGIVCFQTVTSGVDEETPEVRCTPGVNDTPGVNAHAYVIVLMSKDLKYEDEGVETLAKISKDVYEYFKEK</sequence>
<comment type="caution">
    <text evidence="2">The sequence shown here is derived from an EMBL/GenBank/DDBJ whole genome shotgun (WGS) entry which is preliminary data.</text>
</comment>
<name>A0A1F5KBM7_9BACT</name>
<reference evidence="2 3" key="1">
    <citation type="journal article" date="2016" name="Nat. Commun.">
        <title>Thousands of microbial genomes shed light on interconnected biogeochemical processes in an aquifer system.</title>
        <authorList>
            <person name="Anantharaman K."/>
            <person name="Brown C.T."/>
            <person name="Hug L.A."/>
            <person name="Sharon I."/>
            <person name="Castelle C.J."/>
            <person name="Probst A.J."/>
            <person name="Thomas B.C."/>
            <person name="Singh A."/>
            <person name="Wilkins M.J."/>
            <person name="Karaoz U."/>
            <person name="Brodie E.L."/>
            <person name="Williams K.H."/>
            <person name="Hubbard S.S."/>
            <person name="Banfield J.F."/>
        </authorList>
    </citation>
    <scope>NUCLEOTIDE SEQUENCE [LARGE SCALE GENOMIC DNA]</scope>
</reference>
<dbReference type="InterPro" id="IPR045155">
    <property type="entry name" value="Beta-lactam_cat"/>
</dbReference>
<feature type="domain" description="Beta-lactamase class A catalytic" evidence="1">
    <location>
        <begin position="67"/>
        <end position="271"/>
    </location>
</feature>